<dbReference type="AlphaFoldDB" id="A0A1H5WA02"/>
<feature type="binding site" evidence="2">
    <location>
        <position position="358"/>
    </location>
    <ligand>
        <name>Mn(2+)</name>
        <dbReference type="ChEBI" id="CHEBI:29035"/>
        <label>2</label>
    </ligand>
</feature>
<feature type="binding site" evidence="2">
    <location>
        <position position="137"/>
    </location>
    <ligand>
        <name>Mn(2+)</name>
        <dbReference type="ChEBI" id="CHEBI:29035"/>
        <label>2</label>
    </ligand>
</feature>
<evidence type="ECO:0000259" key="3">
    <source>
        <dbReference type="Pfam" id="PF07687"/>
    </source>
</evidence>
<name>A0A1H5WA02_9RHOB</name>
<evidence type="ECO:0000256" key="2">
    <source>
        <dbReference type="PIRSR" id="PIRSR005962-1"/>
    </source>
</evidence>
<dbReference type="PANTHER" id="PTHR11014">
    <property type="entry name" value="PEPTIDASE M20 FAMILY MEMBER"/>
    <property type="match status" value="1"/>
</dbReference>
<keyword evidence="5" id="KW-1185">Reference proteome</keyword>
<gene>
    <name evidence="4" type="ORF">SAMN04488045_1341</name>
</gene>
<feature type="binding site" evidence="2">
    <location>
        <position position="104"/>
    </location>
    <ligand>
        <name>Mn(2+)</name>
        <dbReference type="ChEBI" id="CHEBI:29035"/>
        <label>2</label>
    </ligand>
</feature>
<dbReference type="GO" id="GO:0050118">
    <property type="term" value="F:N-acetyldiaminopimelate deacetylase activity"/>
    <property type="evidence" value="ECO:0007669"/>
    <property type="project" value="UniProtKB-ARBA"/>
</dbReference>
<keyword evidence="2" id="KW-0479">Metal-binding</keyword>
<dbReference type="EMBL" id="FNUZ01000002">
    <property type="protein sequence ID" value="SEF95637.1"/>
    <property type="molecule type" value="Genomic_DNA"/>
</dbReference>
<dbReference type="Proteomes" id="UP000236752">
    <property type="component" value="Unassembled WGS sequence"/>
</dbReference>
<comment type="cofactor">
    <cofactor evidence="2">
        <name>Mn(2+)</name>
        <dbReference type="ChEBI" id="CHEBI:29035"/>
    </cofactor>
    <text evidence="2">The Mn(2+) ion enhances activity.</text>
</comment>
<feature type="binding site" evidence="2">
    <location>
        <position position="163"/>
    </location>
    <ligand>
        <name>Mn(2+)</name>
        <dbReference type="ChEBI" id="CHEBI:29035"/>
        <label>2</label>
    </ligand>
</feature>
<dbReference type="FunFam" id="3.30.70.360:FF:000001">
    <property type="entry name" value="N-acetyldiaminopimelate deacetylase"/>
    <property type="match status" value="1"/>
</dbReference>
<proteinExistence type="predicted"/>
<dbReference type="OrthoDB" id="9777385at2"/>
<dbReference type="Pfam" id="PF07687">
    <property type="entry name" value="M20_dimer"/>
    <property type="match status" value="1"/>
</dbReference>
<dbReference type="CDD" id="cd05666">
    <property type="entry name" value="M20_Acy1-like"/>
    <property type="match status" value="1"/>
</dbReference>
<dbReference type="GO" id="GO:0046872">
    <property type="term" value="F:metal ion binding"/>
    <property type="evidence" value="ECO:0007669"/>
    <property type="project" value="UniProtKB-KW"/>
</dbReference>
<dbReference type="InterPro" id="IPR036264">
    <property type="entry name" value="Bact_exopeptidase_dim_dom"/>
</dbReference>
<dbReference type="InterPro" id="IPR002933">
    <property type="entry name" value="Peptidase_M20"/>
</dbReference>
<sequence>MAVVNRIAAYQEEMKGWRRHLHQYPELGLECYDTAAFVVERLKEFGVDEIHTGIAETGVVALIHGQEKGGVTGLRADMDALPMEEETGAQYASKISGKMHACGHDGHTTMLLGAAKYLAETRKFSGTVALIFQPAEETIGGGGLMVDEGMMERFGIEEVYALHTDPNGEVGTFSTCLGPIMAAVDDFDIVLRGKGGHAAHPNENIDPIPAALSIGMALQTISSRNADPLGAIVVSLTQVQAGSAKNVTPETVLLAGTVRTFDPAIREMAEKRLREIVQGQAASYCLTAEIDYQKSYPPTINHAAQTEFAVAVASEVCGSENIIDDIKPSMGAEDFSYMLNARPGAYLQIGQGLGPSLHHPKFDFNDEIAPIGASFFARLIETRQPLNKD</sequence>
<accession>A0A1H5WA02</accession>
<keyword evidence="2" id="KW-0464">Manganese</keyword>
<dbReference type="PIRSF" id="PIRSF005962">
    <property type="entry name" value="Pept_M20D_amidohydro"/>
    <property type="match status" value="1"/>
</dbReference>
<dbReference type="Pfam" id="PF01546">
    <property type="entry name" value="Peptidase_M20"/>
    <property type="match status" value="1"/>
</dbReference>
<dbReference type="RefSeq" id="WP_103909694.1">
    <property type="nucleotide sequence ID" value="NZ_FNUZ01000002.1"/>
</dbReference>
<dbReference type="Gene3D" id="3.30.70.360">
    <property type="match status" value="1"/>
</dbReference>
<reference evidence="4 5" key="1">
    <citation type="submission" date="2016-10" db="EMBL/GenBank/DDBJ databases">
        <authorList>
            <person name="de Groot N.N."/>
        </authorList>
    </citation>
    <scope>NUCLEOTIDE SEQUENCE [LARGE SCALE GENOMIC DNA]</scope>
    <source>
        <strain evidence="4 5">DSM 26915</strain>
    </source>
</reference>
<keyword evidence="1 4" id="KW-0378">Hydrolase</keyword>
<dbReference type="InterPro" id="IPR011650">
    <property type="entry name" value="Peptidase_M20_dimer"/>
</dbReference>
<dbReference type="InterPro" id="IPR017439">
    <property type="entry name" value="Amidohydrolase"/>
</dbReference>
<protein>
    <submittedName>
        <fullName evidence="4">Hippurate hydrolase</fullName>
    </submittedName>
</protein>
<dbReference type="GO" id="GO:0019877">
    <property type="term" value="P:diaminopimelate biosynthetic process"/>
    <property type="evidence" value="ECO:0007669"/>
    <property type="project" value="UniProtKB-ARBA"/>
</dbReference>
<dbReference type="Gene3D" id="3.40.630.10">
    <property type="entry name" value="Zn peptidases"/>
    <property type="match status" value="1"/>
</dbReference>
<evidence type="ECO:0000313" key="5">
    <source>
        <dbReference type="Proteomes" id="UP000236752"/>
    </source>
</evidence>
<evidence type="ECO:0000256" key="1">
    <source>
        <dbReference type="ARBA" id="ARBA00022801"/>
    </source>
</evidence>
<feature type="binding site" evidence="2">
    <location>
        <position position="102"/>
    </location>
    <ligand>
        <name>Mn(2+)</name>
        <dbReference type="ChEBI" id="CHEBI:29035"/>
        <label>2</label>
    </ligand>
</feature>
<dbReference type="PANTHER" id="PTHR11014:SF63">
    <property type="entry name" value="METALLOPEPTIDASE, PUTATIVE (AFU_ORTHOLOGUE AFUA_6G09600)-RELATED"/>
    <property type="match status" value="1"/>
</dbReference>
<feature type="domain" description="Peptidase M20 dimerisation" evidence="3">
    <location>
        <begin position="187"/>
        <end position="284"/>
    </location>
</feature>
<dbReference type="SUPFAM" id="SSF53187">
    <property type="entry name" value="Zn-dependent exopeptidases"/>
    <property type="match status" value="1"/>
</dbReference>
<organism evidence="4 5">
    <name type="scientific">Thalassococcus halodurans</name>
    <dbReference type="NCBI Taxonomy" id="373675"/>
    <lineage>
        <taxon>Bacteria</taxon>
        <taxon>Pseudomonadati</taxon>
        <taxon>Pseudomonadota</taxon>
        <taxon>Alphaproteobacteria</taxon>
        <taxon>Rhodobacterales</taxon>
        <taxon>Roseobacteraceae</taxon>
        <taxon>Thalassococcus</taxon>
    </lineage>
</organism>
<dbReference type="NCBIfam" id="TIGR01891">
    <property type="entry name" value="amidohydrolases"/>
    <property type="match status" value="1"/>
</dbReference>
<dbReference type="SUPFAM" id="SSF55031">
    <property type="entry name" value="Bacterial exopeptidase dimerisation domain"/>
    <property type="match status" value="1"/>
</dbReference>
<evidence type="ECO:0000313" key="4">
    <source>
        <dbReference type="EMBL" id="SEF95637.1"/>
    </source>
</evidence>